<keyword evidence="5" id="KW-1185">Reference proteome</keyword>
<dbReference type="Pfam" id="PF00144">
    <property type="entry name" value="Beta-lactamase"/>
    <property type="match status" value="1"/>
</dbReference>
<sequence>MKAFLALSVLLLFFSQTSTPAQNQKIAEKIKLVEKSLVGPVHKQGDKGWTIRERMAHYKVNGVSIAVIHNYKIEWAKGYGWADKSSKTPVSPSTLFQAGSISKSLNAVGVLKLAQQGKIDLHTDINQYLRSWKFPYNAVSKNKKITLAHLLTHTAGLGISGFNGYAAGQPIPSLPQVLNGQRPANSAPVRSVFEPGLRHEYSGGGTTITQMIVTDITYQRYSDYMHENVLKPLGMTSSTFTQPIVKNAATGYYENGKQVEGKYHIYPEQAAAGLWTTPTDLARFIIDVQQAYAGQRNTLLTPATAKLMLTPYLDAKAAPGVYIDNYNGEKYFEHTGLTHGFYSHYYGSLSGGNGLVIMTNSVNTDLVAEMVNSIAHVYGFRGLYRSQIEKDFKVSDEVLQTYIGRYKLGPDAILNVSKKGQQLFIQLNNEEKTPVFAETMNKFYLKAVDAQIEFVKNSNGKITKAILYQDGSANPAPRLGNK</sequence>
<dbReference type="PANTHER" id="PTHR46825">
    <property type="entry name" value="D-ALANYL-D-ALANINE-CARBOXYPEPTIDASE/ENDOPEPTIDASE AMPH"/>
    <property type="match status" value="1"/>
</dbReference>
<dbReference type="EMBL" id="JBHTHU010000018">
    <property type="protein sequence ID" value="MFD0751198.1"/>
    <property type="molecule type" value="Genomic_DNA"/>
</dbReference>
<dbReference type="InterPro" id="IPR021860">
    <property type="entry name" value="Peptidase_S12_Pab87-rel_C"/>
</dbReference>
<dbReference type="RefSeq" id="WP_377101144.1">
    <property type="nucleotide sequence ID" value="NZ_JBHTHU010000018.1"/>
</dbReference>
<feature type="domain" description="Beta-lactamase-related" evidence="2">
    <location>
        <begin position="51"/>
        <end position="364"/>
    </location>
</feature>
<dbReference type="PANTHER" id="PTHR46825:SF12">
    <property type="entry name" value="PENICILLIN-BINDING PROTEIN 4"/>
    <property type="match status" value="1"/>
</dbReference>
<dbReference type="Proteomes" id="UP001596958">
    <property type="component" value="Unassembled WGS sequence"/>
</dbReference>
<gene>
    <name evidence="4" type="ORF">ACFQZS_13690</name>
</gene>
<feature type="domain" description="Peptidase S12 Pab87-related C-terminal" evidence="3">
    <location>
        <begin position="397"/>
        <end position="468"/>
    </location>
</feature>
<comment type="caution">
    <text evidence="4">The sequence shown here is derived from an EMBL/GenBank/DDBJ whole genome shotgun (WGS) entry which is preliminary data.</text>
</comment>
<reference evidence="5" key="1">
    <citation type="journal article" date="2019" name="Int. J. Syst. Evol. Microbiol.">
        <title>The Global Catalogue of Microorganisms (GCM) 10K type strain sequencing project: providing services to taxonomists for standard genome sequencing and annotation.</title>
        <authorList>
            <consortium name="The Broad Institute Genomics Platform"/>
            <consortium name="The Broad Institute Genome Sequencing Center for Infectious Disease"/>
            <person name="Wu L."/>
            <person name="Ma J."/>
        </authorList>
    </citation>
    <scope>NUCLEOTIDE SEQUENCE [LARGE SCALE GENOMIC DNA]</scope>
    <source>
        <strain evidence="5">CCUG 63418</strain>
    </source>
</reference>
<dbReference type="Pfam" id="PF11954">
    <property type="entry name" value="DUF3471"/>
    <property type="match status" value="1"/>
</dbReference>
<dbReference type="InterPro" id="IPR050491">
    <property type="entry name" value="AmpC-like"/>
</dbReference>
<feature type="chain" id="PRO_5045575455" evidence="1">
    <location>
        <begin position="21"/>
        <end position="482"/>
    </location>
</feature>
<name>A0ABW2YZB8_9SPHI</name>
<keyword evidence="4" id="KW-0378">Hydrolase</keyword>
<protein>
    <submittedName>
        <fullName evidence="4">Serine hydrolase</fullName>
    </submittedName>
</protein>
<evidence type="ECO:0000313" key="5">
    <source>
        <dbReference type="Proteomes" id="UP001596958"/>
    </source>
</evidence>
<dbReference type="InterPro" id="IPR012338">
    <property type="entry name" value="Beta-lactam/transpept-like"/>
</dbReference>
<dbReference type="GO" id="GO:0016787">
    <property type="term" value="F:hydrolase activity"/>
    <property type="evidence" value="ECO:0007669"/>
    <property type="project" value="UniProtKB-KW"/>
</dbReference>
<organism evidence="4 5">
    <name type="scientific">Mucilaginibacter calamicampi</name>
    <dbReference type="NCBI Taxonomy" id="1302352"/>
    <lineage>
        <taxon>Bacteria</taxon>
        <taxon>Pseudomonadati</taxon>
        <taxon>Bacteroidota</taxon>
        <taxon>Sphingobacteriia</taxon>
        <taxon>Sphingobacteriales</taxon>
        <taxon>Sphingobacteriaceae</taxon>
        <taxon>Mucilaginibacter</taxon>
    </lineage>
</organism>
<evidence type="ECO:0000313" key="4">
    <source>
        <dbReference type="EMBL" id="MFD0751198.1"/>
    </source>
</evidence>
<dbReference type="InterPro" id="IPR001466">
    <property type="entry name" value="Beta-lactam-related"/>
</dbReference>
<dbReference type="SUPFAM" id="SSF56601">
    <property type="entry name" value="beta-lactamase/transpeptidase-like"/>
    <property type="match status" value="1"/>
</dbReference>
<accession>A0ABW2YZB8</accession>
<dbReference type="Gene3D" id="3.40.710.10">
    <property type="entry name" value="DD-peptidase/beta-lactamase superfamily"/>
    <property type="match status" value="1"/>
</dbReference>
<proteinExistence type="predicted"/>
<keyword evidence="1" id="KW-0732">Signal</keyword>
<feature type="signal peptide" evidence="1">
    <location>
        <begin position="1"/>
        <end position="20"/>
    </location>
</feature>
<evidence type="ECO:0000256" key="1">
    <source>
        <dbReference type="SAM" id="SignalP"/>
    </source>
</evidence>
<evidence type="ECO:0000259" key="2">
    <source>
        <dbReference type="Pfam" id="PF00144"/>
    </source>
</evidence>
<evidence type="ECO:0000259" key="3">
    <source>
        <dbReference type="Pfam" id="PF11954"/>
    </source>
</evidence>